<keyword evidence="2" id="KW-1185">Reference proteome</keyword>
<reference evidence="1 2" key="1">
    <citation type="submission" date="2016-10" db="EMBL/GenBank/DDBJ databases">
        <authorList>
            <person name="de Groot N.N."/>
        </authorList>
    </citation>
    <scope>NUCLEOTIDE SEQUENCE [LARGE SCALE GENOMIC DNA]</scope>
    <source>
        <strain evidence="1 2">JCM 11308</strain>
    </source>
</reference>
<dbReference type="AlphaFoldDB" id="A0A1G6UAX2"/>
<gene>
    <name evidence="1" type="ORF">SAMN05444580_104129</name>
</gene>
<dbReference type="STRING" id="168276.SAMN05444580_104129"/>
<dbReference type="Proteomes" id="UP000199417">
    <property type="component" value="Unassembled WGS sequence"/>
</dbReference>
<name>A0A1G6UAX2_9NOCA</name>
<dbReference type="EMBL" id="FNAB01000004">
    <property type="protein sequence ID" value="SDD38411.1"/>
    <property type="molecule type" value="Genomic_DNA"/>
</dbReference>
<evidence type="ECO:0000313" key="1">
    <source>
        <dbReference type="EMBL" id="SDD38411.1"/>
    </source>
</evidence>
<proteinExistence type="predicted"/>
<organism evidence="1 2">
    <name type="scientific">Rhodococcus tukisamuensis</name>
    <dbReference type="NCBI Taxonomy" id="168276"/>
    <lineage>
        <taxon>Bacteria</taxon>
        <taxon>Bacillati</taxon>
        <taxon>Actinomycetota</taxon>
        <taxon>Actinomycetes</taxon>
        <taxon>Mycobacteriales</taxon>
        <taxon>Nocardiaceae</taxon>
        <taxon>Rhodococcus</taxon>
    </lineage>
</organism>
<sequence length="58" mass="6595">MTLTTYRDVPFNGPFYEQLDWKALDDEDLTHGLVTERRGEAAAGLDQWPRIAMGISLL</sequence>
<evidence type="ECO:0000313" key="2">
    <source>
        <dbReference type="Proteomes" id="UP000199417"/>
    </source>
</evidence>
<accession>A0A1G6UAX2</accession>
<protein>
    <submittedName>
        <fullName evidence="1">Uncharacterized protein</fullName>
    </submittedName>
</protein>